<comment type="caution">
    <text evidence="1">The sequence shown here is derived from an EMBL/GenBank/DDBJ whole genome shotgun (WGS) entry which is preliminary data.</text>
</comment>
<dbReference type="InterPro" id="IPR014934">
    <property type="entry name" value="DUF1806"/>
</dbReference>
<dbReference type="InterPro" id="IPR036492">
    <property type="entry name" value="YojF_sf"/>
</dbReference>
<dbReference type="Pfam" id="PF08830">
    <property type="entry name" value="DUF1806"/>
    <property type="match status" value="1"/>
</dbReference>
<dbReference type="SUPFAM" id="SSF89442">
    <property type="entry name" value="Hypothetical protein YojF"/>
    <property type="match status" value="1"/>
</dbReference>
<dbReference type="Gene3D" id="2.70.180.10">
    <property type="entry name" value="Hypothetical protein YojF"/>
    <property type="match status" value="1"/>
</dbReference>
<name>A0ABR9QNB6_9BACI</name>
<protein>
    <submittedName>
        <fullName evidence="1">YojF family protein</fullName>
    </submittedName>
</protein>
<organism evidence="1 2">
    <name type="scientific">Litchfieldia luteola</name>
    <dbReference type="NCBI Taxonomy" id="682179"/>
    <lineage>
        <taxon>Bacteria</taxon>
        <taxon>Bacillati</taxon>
        <taxon>Bacillota</taxon>
        <taxon>Bacilli</taxon>
        <taxon>Bacillales</taxon>
        <taxon>Bacillaceae</taxon>
        <taxon>Litchfieldia</taxon>
    </lineage>
</organism>
<reference evidence="1 2" key="1">
    <citation type="submission" date="2020-10" db="EMBL/GenBank/DDBJ databases">
        <title>Bacillus sp. HD4P25, an endophyte from a halophyte.</title>
        <authorList>
            <person name="Sun J.-Q."/>
        </authorList>
    </citation>
    <scope>NUCLEOTIDE SEQUENCE [LARGE SCALE GENOMIC DNA]</scope>
    <source>
        <strain evidence="1 2">YIM 93174</strain>
    </source>
</reference>
<sequence length="116" mass="12824">MALKAIDVYEVQATLNGLVNQELYIHLETTKGAYAAHNDDSQVAVGAYIRNAKVIYNHGKITGDGPYRVGLKMDLGWIYAEGVTDWEFDDKGRLLLTGHDSEGRLTVSLQLSPNPF</sequence>
<proteinExistence type="predicted"/>
<dbReference type="Proteomes" id="UP001516662">
    <property type="component" value="Unassembled WGS sequence"/>
</dbReference>
<gene>
    <name evidence="1" type="ORF">IMZ08_18345</name>
</gene>
<keyword evidence="2" id="KW-1185">Reference proteome</keyword>
<dbReference type="EMBL" id="JADCLJ010000024">
    <property type="protein sequence ID" value="MBE4910001.1"/>
    <property type="molecule type" value="Genomic_DNA"/>
</dbReference>
<accession>A0ABR9QNB6</accession>
<evidence type="ECO:0000313" key="1">
    <source>
        <dbReference type="EMBL" id="MBE4910001.1"/>
    </source>
</evidence>
<evidence type="ECO:0000313" key="2">
    <source>
        <dbReference type="Proteomes" id="UP001516662"/>
    </source>
</evidence>